<dbReference type="Pfam" id="PF04221">
    <property type="entry name" value="RelB"/>
    <property type="match status" value="1"/>
</dbReference>
<dbReference type="Gene3D" id="1.10.1220.10">
    <property type="entry name" value="Met repressor-like"/>
    <property type="match status" value="1"/>
</dbReference>
<dbReference type="PANTHER" id="PTHR38781">
    <property type="entry name" value="ANTITOXIN DINJ-RELATED"/>
    <property type="match status" value="1"/>
</dbReference>
<proteinExistence type="inferred from homology"/>
<evidence type="ECO:0000256" key="1">
    <source>
        <dbReference type="ARBA" id="ARBA00010562"/>
    </source>
</evidence>
<organism evidence="3 4">
    <name type="scientific">Entomobacter blattae</name>
    <dbReference type="NCBI Taxonomy" id="2762277"/>
    <lineage>
        <taxon>Bacteria</taxon>
        <taxon>Pseudomonadati</taxon>
        <taxon>Pseudomonadota</taxon>
        <taxon>Alphaproteobacteria</taxon>
        <taxon>Acetobacterales</taxon>
        <taxon>Acetobacteraceae</taxon>
        <taxon>Entomobacter</taxon>
    </lineage>
</organism>
<sequence>MKTDSIIRTRINAETKEKAMHALKEMGITASDAIRLLMTRIAEEKKLPFEVKVPNAATQQAMNELNAGKGKKVSSLSKLMADLHEND</sequence>
<dbReference type="AlphaFoldDB" id="A0A7H1NTT3"/>
<name>A0A7H1NTT3_9PROT</name>
<dbReference type="EMBL" id="CP060244">
    <property type="protein sequence ID" value="QNT79193.1"/>
    <property type="molecule type" value="Genomic_DNA"/>
</dbReference>
<keyword evidence="2" id="KW-1277">Toxin-antitoxin system</keyword>
<dbReference type="PANTHER" id="PTHR38781:SF1">
    <property type="entry name" value="ANTITOXIN DINJ-RELATED"/>
    <property type="match status" value="1"/>
</dbReference>
<dbReference type="GO" id="GO:0006351">
    <property type="term" value="P:DNA-templated transcription"/>
    <property type="evidence" value="ECO:0007669"/>
    <property type="project" value="TreeGrafter"/>
</dbReference>
<dbReference type="Proteomes" id="UP000516349">
    <property type="component" value="Chromosome"/>
</dbReference>
<dbReference type="InterPro" id="IPR026262">
    <property type="entry name" value="DinJ"/>
</dbReference>
<evidence type="ECO:0000313" key="3">
    <source>
        <dbReference type="EMBL" id="QNT79193.1"/>
    </source>
</evidence>
<dbReference type="KEGG" id="ebla:JGUZn3_19880"/>
<dbReference type="GO" id="GO:0044010">
    <property type="term" value="P:single-species biofilm formation"/>
    <property type="evidence" value="ECO:0007669"/>
    <property type="project" value="InterPro"/>
</dbReference>
<dbReference type="GO" id="GO:0015643">
    <property type="term" value="F:toxic substance binding"/>
    <property type="evidence" value="ECO:0007669"/>
    <property type="project" value="InterPro"/>
</dbReference>
<keyword evidence="4" id="KW-1185">Reference proteome</keyword>
<dbReference type="InterPro" id="IPR007337">
    <property type="entry name" value="RelB/DinJ"/>
</dbReference>
<dbReference type="InterPro" id="IPR013321">
    <property type="entry name" value="Arc_rbn_hlx_hlx"/>
</dbReference>
<evidence type="ECO:0000256" key="2">
    <source>
        <dbReference type="ARBA" id="ARBA00022649"/>
    </source>
</evidence>
<reference evidence="3 4" key="1">
    <citation type="submission" date="2020-08" db="EMBL/GenBank/DDBJ databases">
        <title>Complete genome sequence of Entomobacter blattae G55GP.</title>
        <authorList>
            <person name="Poehlein A."/>
            <person name="Guzman J."/>
            <person name="Daniel R."/>
            <person name="Vilcinskas A."/>
        </authorList>
    </citation>
    <scope>NUCLEOTIDE SEQUENCE [LARGE SCALE GENOMIC DNA]</scope>
    <source>
        <strain evidence="3 4">G55GP</strain>
    </source>
</reference>
<gene>
    <name evidence="3" type="ORF">JGUZn3_19880</name>
</gene>
<comment type="similarity">
    <text evidence="1">Belongs to the RelB/DinJ antitoxin family.</text>
</comment>
<accession>A0A7H1NTT3</accession>
<dbReference type="PIRSF" id="PIRSF003108">
    <property type="entry name" value="DinJ"/>
    <property type="match status" value="1"/>
</dbReference>
<dbReference type="RefSeq" id="WP_203413375.1">
    <property type="nucleotide sequence ID" value="NZ_CP060244.1"/>
</dbReference>
<protein>
    <submittedName>
        <fullName evidence="3">RelB antitoxin</fullName>
    </submittedName>
</protein>
<evidence type="ECO:0000313" key="4">
    <source>
        <dbReference type="Proteomes" id="UP000516349"/>
    </source>
</evidence>
<dbReference type="GO" id="GO:0000987">
    <property type="term" value="F:cis-regulatory region sequence-specific DNA binding"/>
    <property type="evidence" value="ECO:0007669"/>
    <property type="project" value="InterPro"/>
</dbReference>
<dbReference type="GO" id="GO:0006355">
    <property type="term" value="P:regulation of DNA-templated transcription"/>
    <property type="evidence" value="ECO:0007669"/>
    <property type="project" value="InterPro"/>
</dbReference>
<dbReference type="NCBIfam" id="TIGR02384">
    <property type="entry name" value="RelB_DinJ"/>
    <property type="match status" value="1"/>
</dbReference>